<accession>A0A285VT17</accession>
<dbReference type="Proteomes" id="UP000219688">
    <property type="component" value="Unassembled WGS sequence"/>
</dbReference>
<evidence type="ECO:0000313" key="3">
    <source>
        <dbReference type="Proteomes" id="UP000219688"/>
    </source>
</evidence>
<keyword evidence="3" id="KW-1185">Reference proteome</keyword>
<evidence type="ECO:0000256" key="1">
    <source>
        <dbReference type="SAM" id="MobiDB-lite"/>
    </source>
</evidence>
<name>A0A285VT17_9MICO</name>
<organism evidence="2 3">
    <name type="scientific">Ornithinimicrobium cerasi</name>
    <dbReference type="NCBI Taxonomy" id="2248773"/>
    <lineage>
        <taxon>Bacteria</taxon>
        <taxon>Bacillati</taxon>
        <taxon>Actinomycetota</taxon>
        <taxon>Actinomycetes</taxon>
        <taxon>Micrococcales</taxon>
        <taxon>Ornithinimicrobiaceae</taxon>
        <taxon>Ornithinimicrobium</taxon>
    </lineage>
</organism>
<feature type="region of interest" description="Disordered" evidence="1">
    <location>
        <begin position="40"/>
        <end position="73"/>
    </location>
</feature>
<feature type="compositionally biased region" description="Low complexity" evidence="1">
    <location>
        <begin position="47"/>
        <end position="71"/>
    </location>
</feature>
<evidence type="ECO:0000313" key="2">
    <source>
        <dbReference type="EMBL" id="SOC57234.1"/>
    </source>
</evidence>
<dbReference type="EMBL" id="OBQK01000011">
    <property type="protein sequence ID" value="SOC57234.1"/>
    <property type="molecule type" value="Genomic_DNA"/>
</dbReference>
<proteinExistence type="predicted"/>
<dbReference type="AlphaFoldDB" id="A0A285VT17"/>
<protein>
    <recommendedName>
        <fullName evidence="4">Peptidase MA superfamily protein</fullName>
    </recommendedName>
</protein>
<evidence type="ECO:0008006" key="4">
    <source>
        <dbReference type="Google" id="ProtNLM"/>
    </source>
</evidence>
<gene>
    <name evidence="2" type="ORF">SAMN05421879_11162</name>
</gene>
<sequence length="466" mass="49677">MLGLALAVLAGCSGCSGVEALTGGGVPAATLPVAPVEPVEPVEQDDPAVGTSTASRPTATSGAPSASTTGGLAPMTSEDLVALADRMTDVLRDGSEEEWAALFDLGEEGEEQQRAWYRAVRAVPMTVRELLPSVVVAADTPEGSVVEVVFAHQVEGADPVPARESYRLTVRRAPGEEPVITDVDGFGSADGFPQLWDLRELDVVVTQSLVVLAPDGREDEVAAVLPGLEAAVANVFLDFRTDAPQRLVVQLAGPDDVVAILDDRRWQHPPLGLAIFLPGVDLEGLEPGGSGVPAADEHVDRIVVDLDVLAADHAENGVTPPGGWSVMRHEGVHAVLDGDPSVSPPIWLWEGVAQWYGDRRDYVVDPWYADVVERIGVPEELPTSLDQYYFGSEEESEAAYAVSAMVFTYLDRTWGFGTARDVGVGLSAADTWYDDEDVDAVFLEETGLTFAQFEAAWRDWVAATYG</sequence>
<reference evidence="3" key="1">
    <citation type="submission" date="2017-08" db="EMBL/GenBank/DDBJ databases">
        <authorList>
            <person name="Varghese N."/>
            <person name="Submissions S."/>
        </authorList>
    </citation>
    <scope>NUCLEOTIDE SEQUENCE [LARGE SCALE GENOMIC DNA]</scope>
    <source>
        <strain evidence="3">USBA17B2</strain>
    </source>
</reference>